<evidence type="ECO:0000256" key="1">
    <source>
        <dbReference type="ARBA" id="ARBA00001968"/>
    </source>
</evidence>
<evidence type="ECO:0000256" key="7">
    <source>
        <dbReference type="ARBA" id="ARBA00022454"/>
    </source>
</evidence>
<keyword evidence="10" id="KW-0479">Metal-binding</keyword>
<dbReference type="InterPro" id="IPR023801">
    <property type="entry name" value="His_deacetylse_dom"/>
</dbReference>
<evidence type="ECO:0000256" key="5">
    <source>
        <dbReference type="ARBA" id="ARBA00006457"/>
    </source>
</evidence>
<keyword evidence="12" id="KW-0156">Chromatin regulator</keyword>
<dbReference type="Proteomes" id="UP000077266">
    <property type="component" value="Unassembled WGS sequence"/>
</dbReference>
<keyword evidence="8" id="KW-0963">Cytoplasm</keyword>
<comment type="subcellular location">
    <subcellularLocation>
        <location evidence="3">Chromosome</location>
    </subcellularLocation>
    <subcellularLocation>
        <location evidence="4">Cytoplasm</location>
    </subcellularLocation>
    <subcellularLocation>
        <location evidence="2">Nucleus</location>
    </subcellularLocation>
</comment>
<dbReference type="InterPro" id="IPR023696">
    <property type="entry name" value="Ureohydrolase_dom_sf"/>
</dbReference>
<dbReference type="InParanoid" id="A0A165NG59"/>
<evidence type="ECO:0000256" key="6">
    <source>
        <dbReference type="ARBA" id="ARBA00012111"/>
    </source>
</evidence>
<evidence type="ECO:0000256" key="12">
    <source>
        <dbReference type="ARBA" id="ARBA00022853"/>
    </source>
</evidence>
<evidence type="ECO:0000256" key="16">
    <source>
        <dbReference type="ARBA" id="ARBA00040347"/>
    </source>
</evidence>
<dbReference type="GO" id="GO:0046872">
    <property type="term" value="F:metal ion binding"/>
    <property type="evidence" value="ECO:0007669"/>
    <property type="project" value="UniProtKB-KW"/>
</dbReference>
<keyword evidence="7" id="KW-0158">Chromosome</keyword>
<dbReference type="Gene3D" id="3.40.800.20">
    <property type="entry name" value="Histone deacetylase domain"/>
    <property type="match status" value="1"/>
</dbReference>
<dbReference type="InterPro" id="IPR037138">
    <property type="entry name" value="His_deacetylse_dom_sf"/>
</dbReference>
<dbReference type="GO" id="GO:0031507">
    <property type="term" value="P:heterochromatin formation"/>
    <property type="evidence" value="ECO:0007669"/>
    <property type="project" value="TreeGrafter"/>
</dbReference>
<evidence type="ECO:0000256" key="13">
    <source>
        <dbReference type="ARBA" id="ARBA00023015"/>
    </source>
</evidence>
<dbReference type="OrthoDB" id="73273at2759"/>
<dbReference type="PANTHER" id="PTHR10625">
    <property type="entry name" value="HISTONE DEACETYLASE HDAC1-RELATED"/>
    <property type="match status" value="1"/>
</dbReference>
<accession>A0A165NG59</accession>
<dbReference type="Pfam" id="PF00850">
    <property type="entry name" value="Hist_deacetyl"/>
    <property type="match status" value="1"/>
</dbReference>
<evidence type="ECO:0000313" key="21">
    <source>
        <dbReference type="Proteomes" id="UP000077266"/>
    </source>
</evidence>
<evidence type="ECO:0000256" key="4">
    <source>
        <dbReference type="ARBA" id="ARBA00004496"/>
    </source>
</evidence>
<comment type="cofactor">
    <cofactor evidence="1">
        <name>a divalent metal cation</name>
        <dbReference type="ChEBI" id="CHEBI:60240"/>
    </cofactor>
</comment>
<dbReference type="STRING" id="1314781.A0A165NG59"/>
<evidence type="ECO:0000259" key="19">
    <source>
        <dbReference type="Pfam" id="PF00850"/>
    </source>
</evidence>
<evidence type="ECO:0000256" key="18">
    <source>
        <dbReference type="ARBA" id="ARBA00042783"/>
    </source>
</evidence>
<protein>
    <recommendedName>
        <fullName evidence="16">Histone deacetylase 8</fullName>
        <ecNumber evidence="6">3.5.1.98</ecNumber>
    </recommendedName>
    <alternativeName>
        <fullName evidence="17">Protein deacetylase HDAC8</fullName>
    </alternativeName>
    <alternativeName>
        <fullName evidence="18">Protein decrotonylase HDAC8</fullName>
    </alternativeName>
</protein>
<dbReference type="SUPFAM" id="SSF52768">
    <property type="entry name" value="Arginase/deacetylase"/>
    <property type="match status" value="1"/>
</dbReference>
<evidence type="ECO:0000256" key="15">
    <source>
        <dbReference type="ARBA" id="ARBA00023242"/>
    </source>
</evidence>
<evidence type="ECO:0000256" key="14">
    <source>
        <dbReference type="ARBA" id="ARBA00023163"/>
    </source>
</evidence>
<dbReference type="GO" id="GO:0005694">
    <property type="term" value="C:chromosome"/>
    <property type="evidence" value="ECO:0007669"/>
    <property type="project" value="UniProtKB-SubCell"/>
</dbReference>
<dbReference type="PANTHER" id="PTHR10625:SF14">
    <property type="entry name" value="HISTONE DEACETYLASE 8"/>
    <property type="match status" value="1"/>
</dbReference>
<evidence type="ECO:0000256" key="17">
    <source>
        <dbReference type="ARBA" id="ARBA00041964"/>
    </source>
</evidence>
<proteinExistence type="inferred from homology"/>
<evidence type="ECO:0000256" key="8">
    <source>
        <dbReference type="ARBA" id="ARBA00022490"/>
    </source>
</evidence>
<dbReference type="InterPro" id="IPR003084">
    <property type="entry name" value="HDAC_I/II"/>
</dbReference>
<dbReference type="GO" id="GO:0005634">
    <property type="term" value="C:nucleus"/>
    <property type="evidence" value="ECO:0007669"/>
    <property type="project" value="UniProtKB-SubCell"/>
</dbReference>
<comment type="similarity">
    <text evidence="5">Belongs to the histone deacetylase family. HD type 1 subfamily.</text>
</comment>
<evidence type="ECO:0000256" key="2">
    <source>
        <dbReference type="ARBA" id="ARBA00004123"/>
    </source>
</evidence>
<name>A0A165NG59_EXIGL</name>
<dbReference type="AlphaFoldDB" id="A0A165NG59"/>
<gene>
    <name evidence="20" type="ORF">EXIGLDRAFT_720930</name>
</gene>
<dbReference type="GO" id="GO:0141221">
    <property type="term" value="F:histone deacetylase activity, hydrolytic mechanism"/>
    <property type="evidence" value="ECO:0007669"/>
    <property type="project" value="UniProtKB-EC"/>
</dbReference>
<evidence type="ECO:0000256" key="9">
    <source>
        <dbReference type="ARBA" id="ARBA00022491"/>
    </source>
</evidence>
<evidence type="ECO:0000256" key="3">
    <source>
        <dbReference type="ARBA" id="ARBA00004286"/>
    </source>
</evidence>
<dbReference type="EC" id="3.5.1.98" evidence="6"/>
<keyword evidence="14" id="KW-0804">Transcription</keyword>
<dbReference type="PRINTS" id="PR01271">
    <property type="entry name" value="HISDACETLASE"/>
</dbReference>
<evidence type="ECO:0000313" key="20">
    <source>
        <dbReference type="EMBL" id="KZW00701.1"/>
    </source>
</evidence>
<feature type="domain" description="Histone deacetylase" evidence="19">
    <location>
        <begin position="25"/>
        <end position="309"/>
    </location>
</feature>
<keyword evidence="13" id="KW-0805">Transcription regulation</keyword>
<dbReference type="GO" id="GO:0005737">
    <property type="term" value="C:cytoplasm"/>
    <property type="evidence" value="ECO:0007669"/>
    <property type="project" value="UniProtKB-SubCell"/>
</dbReference>
<organism evidence="20 21">
    <name type="scientific">Exidia glandulosa HHB12029</name>
    <dbReference type="NCBI Taxonomy" id="1314781"/>
    <lineage>
        <taxon>Eukaryota</taxon>
        <taxon>Fungi</taxon>
        <taxon>Dikarya</taxon>
        <taxon>Basidiomycota</taxon>
        <taxon>Agaricomycotina</taxon>
        <taxon>Agaricomycetes</taxon>
        <taxon>Auriculariales</taxon>
        <taxon>Exidiaceae</taxon>
        <taxon>Exidia</taxon>
    </lineage>
</organism>
<dbReference type="EMBL" id="KV425899">
    <property type="protein sequence ID" value="KZW00701.1"/>
    <property type="molecule type" value="Genomic_DNA"/>
</dbReference>
<dbReference type="PRINTS" id="PR01270">
    <property type="entry name" value="HDASUPER"/>
</dbReference>
<reference evidence="20 21" key="1">
    <citation type="journal article" date="2016" name="Mol. Biol. Evol.">
        <title>Comparative Genomics of Early-Diverging Mushroom-Forming Fungi Provides Insights into the Origins of Lignocellulose Decay Capabilities.</title>
        <authorList>
            <person name="Nagy L.G."/>
            <person name="Riley R."/>
            <person name="Tritt A."/>
            <person name="Adam C."/>
            <person name="Daum C."/>
            <person name="Floudas D."/>
            <person name="Sun H."/>
            <person name="Yadav J.S."/>
            <person name="Pangilinan J."/>
            <person name="Larsson K.H."/>
            <person name="Matsuura K."/>
            <person name="Barry K."/>
            <person name="Labutti K."/>
            <person name="Kuo R."/>
            <person name="Ohm R.A."/>
            <person name="Bhattacharya S.S."/>
            <person name="Shirouzu T."/>
            <person name="Yoshinaga Y."/>
            <person name="Martin F.M."/>
            <person name="Grigoriev I.V."/>
            <person name="Hibbett D.S."/>
        </authorList>
    </citation>
    <scope>NUCLEOTIDE SEQUENCE [LARGE SCALE GENOMIC DNA]</scope>
    <source>
        <strain evidence="20 21">HHB12029</strain>
    </source>
</reference>
<keyword evidence="15" id="KW-0539">Nucleus</keyword>
<keyword evidence="9" id="KW-0678">Repressor</keyword>
<keyword evidence="11" id="KW-0378">Hydrolase</keyword>
<evidence type="ECO:0000256" key="11">
    <source>
        <dbReference type="ARBA" id="ARBA00022801"/>
    </source>
</evidence>
<sequence length="377" mass="40093">MGDVPQRRVTYVVSNELAHASSLLPSNPKRSAVVHSLVKAYGLLDSTKNSNLRVVAPVAATHKDLCVYHDGDFVDALLATDASKHETDALFGLEDDCPRFPNLARYVSLVSGGTLTAAHALRDGFADVAIAWDGGRHHAQKARAAGFCYANDCILSIMALRKLGRVLYIDLDLHFADAVAAAFPFSPSSNVLVLSLHHAGPGFYPAVPSGSSSTLPLLAGASTTTFARIWNEGLELVCKAFKPDAVVVQCGADGLAGDPCNVWNWSLGGSGGMGDIVSRVLDWRIPTLLLGGGGYSSANTARAWTYLTSIALGSPLDLESHIPDHVFFPLFAPSFTLDVAPGNARDENWRNDSHQLEEIVRGLQALAGSMASRQESS</sequence>
<keyword evidence="21" id="KW-1185">Reference proteome</keyword>
<evidence type="ECO:0000256" key="10">
    <source>
        <dbReference type="ARBA" id="ARBA00022723"/>
    </source>
</evidence>
<dbReference type="InterPro" id="IPR000286">
    <property type="entry name" value="HDACs"/>
</dbReference>